<protein>
    <recommendedName>
        <fullName evidence="7">1-acyl-sn-glycerol-3-phosphate acyltransferase</fullName>
        <ecNumber evidence="7">2.3.1.51</ecNumber>
    </recommendedName>
</protein>
<dbReference type="AlphaFoldDB" id="A0A841KZB8"/>
<evidence type="ECO:0000256" key="5">
    <source>
        <dbReference type="ARBA" id="ARBA00023098"/>
    </source>
</evidence>
<evidence type="ECO:0000256" key="2">
    <source>
        <dbReference type="ARBA" id="ARBA00008655"/>
    </source>
</evidence>
<dbReference type="NCBIfam" id="TIGR00530">
    <property type="entry name" value="AGP_acyltrn"/>
    <property type="match status" value="1"/>
</dbReference>
<sequence length="243" mass="27547">MVKTVIWFIYFGIYLLGTVPALIKVKRLDQQGRIPERDRIIYETAQRWAQRLVNLTGARIQVIGKENIPAEGPVLFVSNHQGNFDIPILLGFIDKPKAFIAKKELKKIPILCTWMEYMQCVFIDRGDPRQSLKAINRGAELLKEGYSQVIFPEGTRSEDGTMGEFKPGSLKLALKAKVPIIPVTIKGAYDMMPKGEWKIRAAKVEVIISPAVLTENLSMKESNELTENVKNIIESNLDYAYKH</sequence>
<comment type="similarity">
    <text evidence="2 7">Belongs to the 1-acyl-sn-glycerol-3-phosphate acyltransferase family.</text>
</comment>
<dbReference type="InterPro" id="IPR004552">
    <property type="entry name" value="AGP_acyltrans"/>
</dbReference>
<feature type="transmembrane region" description="Helical" evidence="8">
    <location>
        <begin position="6"/>
        <end position="23"/>
    </location>
</feature>
<reference evidence="10 11" key="1">
    <citation type="submission" date="2020-08" db="EMBL/GenBank/DDBJ databases">
        <title>Genomic Encyclopedia of Type Strains, Phase IV (KMG-IV): sequencing the most valuable type-strain genomes for metagenomic binning, comparative biology and taxonomic classification.</title>
        <authorList>
            <person name="Goeker M."/>
        </authorList>
    </citation>
    <scope>NUCLEOTIDE SEQUENCE [LARGE SCALE GENOMIC DNA]</scope>
    <source>
        <strain evidence="10 11">DSM 103526</strain>
    </source>
</reference>
<dbReference type="PANTHER" id="PTHR10434">
    <property type="entry name" value="1-ACYL-SN-GLYCEROL-3-PHOSPHATE ACYLTRANSFERASE"/>
    <property type="match status" value="1"/>
</dbReference>
<keyword evidence="7" id="KW-1208">Phospholipid metabolism</keyword>
<keyword evidence="11" id="KW-1185">Reference proteome</keyword>
<dbReference type="GO" id="GO:0003841">
    <property type="term" value="F:1-acylglycerol-3-phosphate O-acyltransferase activity"/>
    <property type="evidence" value="ECO:0007669"/>
    <property type="project" value="UniProtKB-UniRule"/>
</dbReference>
<comment type="pathway">
    <text evidence="1">Lipid metabolism.</text>
</comment>
<proteinExistence type="inferred from homology"/>
<evidence type="ECO:0000256" key="3">
    <source>
        <dbReference type="ARBA" id="ARBA00022516"/>
    </source>
</evidence>
<name>A0A841KZB8_9FIRM</name>
<keyword evidence="8" id="KW-1133">Transmembrane helix</keyword>
<comment type="caution">
    <text evidence="10">The sequence shown here is derived from an EMBL/GenBank/DDBJ whole genome shotgun (WGS) entry which is preliminary data.</text>
</comment>
<dbReference type="EMBL" id="JACHEN010000026">
    <property type="protein sequence ID" value="MBB6217668.1"/>
    <property type="molecule type" value="Genomic_DNA"/>
</dbReference>
<accession>A0A841KZB8</accession>
<comment type="catalytic activity">
    <reaction evidence="7">
        <text>a 1-acyl-sn-glycero-3-phosphate + an acyl-CoA = a 1,2-diacyl-sn-glycero-3-phosphate + CoA</text>
        <dbReference type="Rhea" id="RHEA:19709"/>
        <dbReference type="ChEBI" id="CHEBI:57287"/>
        <dbReference type="ChEBI" id="CHEBI:57970"/>
        <dbReference type="ChEBI" id="CHEBI:58342"/>
        <dbReference type="ChEBI" id="CHEBI:58608"/>
        <dbReference type="EC" id="2.3.1.51"/>
    </reaction>
</comment>
<dbReference type="GO" id="GO:0016020">
    <property type="term" value="C:membrane"/>
    <property type="evidence" value="ECO:0007669"/>
    <property type="project" value="InterPro"/>
</dbReference>
<dbReference type="Proteomes" id="UP000579281">
    <property type="component" value="Unassembled WGS sequence"/>
</dbReference>
<gene>
    <name evidence="10" type="ORF">HNQ80_003791</name>
</gene>
<dbReference type="CDD" id="cd07989">
    <property type="entry name" value="LPLAT_AGPAT-like"/>
    <property type="match status" value="1"/>
</dbReference>
<dbReference type="SMART" id="SM00563">
    <property type="entry name" value="PlsC"/>
    <property type="match status" value="1"/>
</dbReference>
<evidence type="ECO:0000256" key="8">
    <source>
        <dbReference type="SAM" id="Phobius"/>
    </source>
</evidence>
<keyword evidence="8" id="KW-0812">Transmembrane</keyword>
<evidence type="ECO:0000313" key="10">
    <source>
        <dbReference type="EMBL" id="MBB6217668.1"/>
    </source>
</evidence>
<feature type="domain" description="Phospholipid/glycerol acyltransferase" evidence="9">
    <location>
        <begin position="74"/>
        <end position="188"/>
    </location>
</feature>
<keyword evidence="7" id="KW-0594">Phospholipid biosynthesis</keyword>
<evidence type="ECO:0000259" key="9">
    <source>
        <dbReference type="SMART" id="SM00563"/>
    </source>
</evidence>
<keyword evidence="8" id="KW-0472">Membrane</keyword>
<evidence type="ECO:0000256" key="1">
    <source>
        <dbReference type="ARBA" id="ARBA00005189"/>
    </source>
</evidence>
<keyword evidence="3 7" id="KW-0444">Lipid biosynthesis</keyword>
<comment type="domain">
    <text evidence="7">The HXXXXD motif is essential for acyltransferase activity and may constitute the binding site for the phosphate moiety of the glycerol-3-phosphate.</text>
</comment>
<dbReference type="GO" id="GO:0006654">
    <property type="term" value="P:phosphatidic acid biosynthetic process"/>
    <property type="evidence" value="ECO:0007669"/>
    <property type="project" value="TreeGrafter"/>
</dbReference>
<dbReference type="SUPFAM" id="SSF69593">
    <property type="entry name" value="Glycerol-3-phosphate (1)-acyltransferase"/>
    <property type="match status" value="1"/>
</dbReference>
<dbReference type="RefSeq" id="WP_184312159.1">
    <property type="nucleotide sequence ID" value="NZ_JACHEN010000026.1"/>
</dbReference>
<keyword evidence="4 7" id="KW-0808">Transferase</keyword>
<organism evidence="10 11">
    <name type="scientific">Anaerosolibacter carboniphilus</name>
    <dbReference type="NCBI Taxonomy" id="1417629"/>
    <lineage>
        <taxon>Bacteria</taxon>
        <taxon>Bacillati</taxon>
        <taxon>Bacillota</taxon>
        <taxon>Clostridia</taxon>
        <taxon>Peptostreptococcales</taxon>
        <taxon>Thermotaleaceae</taxon>
        <taxon>Anaerosolibacter</taxon>
    </lineage>
</organism>
<evidence type="ECO:0000256" key="7">
    <source>
        <dbReference type="RuleBase" id="RU361267"/>
    </source>
</evidence>
<dbReference type="EC" id="2.3.1.51" evidence="7"/>
<evidence type="ECO:0000313" key="11">
    <source>
        <dbReference type="Proteomes" id="UP000579281"/>
    </source>
</evidence>
<dbReference type="PANTHER" id="PTHR10434:SF64">
    <property type="entry name" value="1-ACYL-SN-GLYCEROL-3-PHOSPHATE ACYLTRANSFERASE-RELATED"/>
    <property type="match status" value="1"/>
</dbReference>
<dbReference type="InterPro" id="IPR002123">
    <property type="entry name" value="Plipid/glycerol_acylTrfase"/>
</dbReference>
<dbReference type="Pfam" id="PF01553">
    <property type="entry name" value="Acyltransferase"/>
    <property type="match status" value="1"/>
</dbReference>
<evidence type="ECO:0000256" key="4">
    <source>
        <dbReference type="ARBA" id="ARBA00022679"/>
    </source>
</evidence>
<keyword evidence="6 7" id="KW-0012">Acyltransferase</keyword>
<evidence type="ECO:0000256" key="6">
    <source>
        <dbReference type="ARBA" id="ARBA00023315"/>
    </source>
</evidence>
<keyword evidence="5 7" id="KW-0443">Lipid metabolism</keyword>